<evidence type="ECO:0000259" key="2">
    <source>
        <dbReference type="PROSITE" id="PS50835"/>
    </source>
</evidence>
<dbReference type="EMBL" id="JAHYIQ010000011">
    <property type="protein sequence ID" value="KAK1127639.1"/>
    <property type="molecule type" value="Genomic_DNA"/>
</dbReference>
<organism evidence="3 4">
    <name type="scientific">Melipona bicolor</name>
    <dbReference type="NCBI Taxonomy" id="60889"/>
    <lineage>
        <taxon>Eukaryota</taxon>
        <taxon>Metazoa</taxon>
        <taxon>Ecdysozoa</taxon>
        <taxon>Arthropoda</taxon>
        <taxon>Hexapoda</taxon>
        <taxon>Insecta</taxon>
        <taxon>Pterygota</taxon>
        <taxon>Neoptera</taxon>
        <taxon>Endopterygota</taxon>
        <taxon>Hymenoptera</taxon>
        <taxon>Apocrita</taxon>
        <taxon>Aculeata</taxon>
        <taxon>Apoidea</taxon>
        <taxon>Anthophila</taxon>
        <taxon>Apidae</taxon>
        <taxon>Melipona</taxon>
    </lineage>
</organism>
<dbReference type="GO" id="GO:0030424">
    <property type="term" value="C:axon"/>
    <property type="evidence" value="ECO:0007669"/>
    <property type="project" value="TreeGrafter"/>
</dbReference>
<dbReference type="SMART" id="SM00408">
    <property type="entry name" value="IGc2"/>
    <property type="match status" value="1"/>
</dbReference>
<accession>A0AA40FY88</accession>
<dbReference type="SUPFAM" id="SSF48726">
    <property type="entry name" value="Immunoglobulin"/>
    <property type="match status" value="1"/>
</dbReference>
<dbReference type="GO" id="GO:0007411">
    <property type="term" value="P:axon guidance"/>
    <property type="evidence" value="ECO:0007669"/>
    <property type="project" value="TreeGrafter"/>
</dbReference>
<dbReference type="PROSITE" id="PS50835">
    <property type="entry name" value="IG_LIKE"/>
    <property type="match status" value="1"/>
</dbReference>
<dbReference type="InterPro" id="IPR003598">
    <property type="entry name" value="Ig_sub2"/>
</dbReference>
<dbReference type="GO" id="GO:0007156">
    <property type="term" value="P:homophilic cell adhesion via plasma membrane adhesion molecules"/>
    <property type="evidence" value="ECO:0007669"/>
    <property type="project" value="TreeGrafter"/>
</dbReference>
<evidence type="ECO:0000256" key="1">
    <source>
        <dbReference type="ARBA" id="ARBA00023319"/>
    </source>
</evidence>
<dbReference type="Gene3D" id="2.60.40.10">
    <property type="entry name" value="Immunoglobulins"/>
    <property type="match status" value="1"/>
</dbReference>
<dbReference type="InterPro" id="IPR013783">
    <property type="entry name" value="Ig-like_fold"/>
</dbReference>
<feature type="domain" description="Ig-like" evidence="2">
    <location>
        <begin position="14"/>
        <end position="116"/>
    </location>
</feature>
<dbReference type="FunFam" id="2.60.40.10:FF:000948">
    <property type="entry name" value="Roundabout 1"/>
    <property type="match status" value="1"/>
</dbReference>
<dbReference type="SMART" id="SM00409">
    <property type="entry name" value="IG"/>
    <property type="match status" value="1"/>
</dbReference>
<dbReference type="PANTHER" id="PTHR10075">
    <property type="entry name" value="BASIGIN RELATED"/>
    <property type="match status" value="1"/>
</dbReference>
<comment type="caution">
    <text evidence="3">The sequence shown here is derived from an EMBL/GenBank/DDBJ whole genome shotgun (WGS) entry which is preliminary data.</text>
</comment>
<dbReference type="GO" id="GO:0070593">
    <property type="term" value="P:dendrite self-avoidance"/>
    <property type="evidence" value="ECO:0007669"/>
    <property type="project" value="TreeGrafter"/>
</dbReference>
<dbReference type="GO" id="GO:0098632">
    <property type="term" value="F:cell-cell adhesion mediator activity"/>
    <property type="evidence" value="ECO:0007669"/>
    <property type="project" value="TreeGrafter"/>
</dbReference>
<reference evidence="3" key="1">
    <citation type="submission" date="2021-10" db="EMBL/GenBank/DDBJ databases">
        <title>Melipona bicolor Genome sequencing and assembly.</title>
        <authorList>
            <person name="Araujo N.S."/>
            <person name="Arias M.C."/>
        </authorList>
    </citation>
    <scope>NUCLEOTIDE SEQUENCE</scope>
    <source>
        <strain evidence="3">USP_2M_L1-L4_2017</strain>
        <tissue evidence="3">Whole body</tissue>
    </source>
</reference>
<dbReference type="Pfam" id="PF07679">
    <property type="entry name" value="I-set"/>
    <property type="match status" value="1"/>
</dbReference>
<dbReference type="GO" id="GO:0005886">
    <property type="term" value="C:plasma membrane"/>
    <property type="evidence" value="ECO:0007669"/>
    <property type="project" value="TreeGrafter"/>
</dbReference>
<gene>
    <name evidence="3" type="ORF">K0M31_003139</name>
</gene>
<keyword evidence="1" id="KW-0393">Immunoglobulin domain</keyword>
<sequence>MSISRWETGKSVLPPVCVWQERLMLRDEFRAEPQNTRVAAGETALLECGPPRGHPEPTLHWKRNGHTIDLDTTKRITLVDGGNLMISDVRQTDQGKYQCVAENMVGVKESAVATLTVHGE</sequence>
<dbReference type="PANTHER" id="PTHR10075:SF103">
    <property type="entry name" value="ROUNDABOUT HOMOLOG 4"/>
    <property type="match status" value="1"/>
</dbReference>
<dbReference type="InterPro" id="IPR003599">
    <property type="entry name" value="Ig_sub"/>
</dbReference>
<name>A0AA40FY88_9HYME</name>
<dbReference type="InterPro" id="IPR036179">
    <property type="entry name" value="Ig-like_dom_sf"/>
</dbReference>
<dbReference type="Proteomes" id="UP001177670">
    <property type="component" value="Unassembled WGS sequence"/>
</dbReference>
<evidence type="ECO:0000313" key="4">
    <source>
        <dbReference type="Proteomes" id="UP001177670"/>
    </source>
</evidence>
<protein>
    <recommendedName>
        <fullName evidence="2">Ig-like domain-containing protein</fullName>
    </recommendedName>
</protein>
<evidence type="ECO:0000313" key="3">
    <source>
        <dbReference type="EMBL" id="KAK1127639.1"/>
    </source>
</evidence>
<keyword evidence="4" id="KW-1185">Reference proteome</keyword>
<proteinExistence type="predicted"/>
<dbReference type="InterPro" id="IPR007110">
    <property type="entry name" value="Ig-like_dom"/>
</dbReference>
<dbReference type="InterPro" id="IPR013098">
    <property type="entry name" value="Ig_I-set"/>
</dbReference>
<dbReference type="AlphaFoldDB" id="A0AA40FY88"/>